<protein>
    <submittedName>
        <fullName evidence="4">GIY-YIG nuclease family protein</fullName>
    </submittedName>
</protein>
<keyword evidence="5" id="KW-1185">Reference proteome</keyword>
<dbReference type="EMBL" id="JASVDS010000008">
    <property type="protein sequence ID" value="MDL5034412.1"/>
    <property type="molecule type" value="Genomic_DNA"/>
</dbReference>
<evidence type="ECO:0000256" key="1">
    <source>
        <dbReference type="ARBA" id="ARBA00007435"/>
    </source>
</evidence>
<dbReference type="PANTHER" id="PTHR34477:SF1">
    <property type="entry name" value="UPF0213 PROTEIN YHBQ"/>
    <property type="match status" value="1"/>
</dbReference>
<reference evidence="4 5" key="1">
    <citation type="submission" date="2023-06" db="EMBL/GenBank/DDBJ databases">
        <title>Pelomonas sp. APW6 16S ribosomal RNA gene genome sequencing and assembly.</title>
        <authorList>
            <person name="Woo H."/>
        </authorList>
    </citation>
    <scope>NUCLEOTIDE SEQUENCE [LARGE SCALE GENOMIC DNA]</scope>
    <source>
        <strain evidence="4 5">APW6</strain>
    </source>
</reference>
<dbReference type="InterPro" id="IPR035901">
    <property type="entry name" value="GIY-YIG_endonuc_sf"/>
</dbReference>
<evidence type="ECO:0000256" key="2">
    <source>
        <dbReference type="SAM" id="MobiDB-lite"/>
    </source>
</evidence>
<dbReference type="Gene3D" id="3.40.1440.10">
    <property type="entry name" value="GIY-YIG endonuclease"/>
    <property type="match status" value="1"/>
</dbReference>
<dbReference type="Pfam" id="PF01541">
    <property type="entry name" value="GIY-YIG"/>
    <property type="match status" value="1"/>
</dbReference>
<organism evidence="4 5">
    <name type="scientific">Roseateles subflavus</name>
    <dbReference type="NCBI Taxonomy" id="3053353"/>
    <lineage>
        <taxon>Bacteria</taxon>
        <taxon>Pseudomonadati</taxon>
        <taxon>Pseudomonadota</taxon>
        <taxon>Betaproteobacteria</taxon>
        <taxon>Burkholderiales</taxon>
        <taxon>Sphaerotilaceae</taxon>
        <taxon>Roseateles</taxon>
    </lineage>
</organism>
<dbReference type="CDD" id="cd10456">
    <property type="entry name" value="GIY-YIG_UPF0213"/>
    <property type="match status" value="1"/>
</dbReference>
<dbReference type="SUPFAM" id="SSF82771">
    <property type="entry name" value="GIY-YIG endonuclease"/>
    <property type="match status" value="1"/>
</dbReference>
<feature type="region of interest" description="Disordered" evidence="2">
    <location>
        <begin position="1"/>
        <end position="26"/>
    </location>
</feature>
<feature type="domain" description="GIY-YIG" evidence="3">
    <location>
        <begin position="33"/>
        <end position="111"/>
    </location>
</feature>
<evidence type="ECO:0000313" key="5">
    <source>
        <dbReference type="Proteomes" id="UP001238603"/>
    </source>
</evidence>
<dbReference type="InterPro" id="IPR000305">
    <property type="entry name" value="GIY-YIG_endonuc"/>
</dbReference>
<accession>A0ABT7LNH9</accession>
<proteinExistence type="inferred from homology"/>
<comment type="similarity">
    <text evidence="1">Belongs to the UPF0213 family.</text>
</comment>
<sequence length="141" mass="15657">MSEHLKMPCVTSPSATSPQEGADDARQALPAQDDWHLYLLECRGGKFYAGIAKDVQARFKAHLSGMGAKFTRANPPLRVIATRPYTDRSLASKAEYELKQLPRRLKPQFFEADSGMSDSADHDHDFDEEATCLAPTPCTTR</sequence>
<dbReference type="Proteomes" id="UP001238603">
    <property type="component" value="Unassembled WGS sequence"/>
</dbReference>
<dbReference type="RefSeq" id="WP_285984487.1">
    <property type="nucleotide sequence ID" value="NZ_JASVDS010000008.1"/>
</dbReference>
<dbReference type="PANTHER" id="PTHR34477">
    <property type="entry name" value="UPF0213 PROTEIN YHBQ"/>
    <property type="match status" value="1"/>
</dbReference>
<dbReference type="InterPro" id="IPR050190">
    <property type="entry name" value="UPF0213_domain"/>
</dbReference>
<evidence type="ECO:0000259" key="3">
    <source>
        <dbReference type="PROSITE" id="PS50164"/>
    </source>
</evidence>
<comment type="caution">
    <text evidence="4">The sequence shown here is derived from an EMBL/GenBank/DDBJ whole genome shotgun (WGS) entry which is preliminary data.</text>
</comment>
<name>A0ABT7LNH9_9BURK</name>
<evidence type="ECO:0000313" key="4">
    <source>
        <dbReference type="EMBL" id="MDL5034412.1"/>
    </source>
</evidence>
<dbReference type="PROSITE" id="PS50164">
    <property type="entry name" value="GIY_YIG"/>
    <property type="match status" value="1"/>
</dbReference>
<gene>
    <name evidence="4" type="ORF">QRD43_21090</name>
</gene>